<keyword evidence="3" id="KW-0677">Repeat</keyword>
<evidence type="ECO:0000256" key="3">
    <source>
        <dbReference type="ARBA" id="ARBA00022737"/>
    </source>
</evidence>
<dbReference type="PANTHER" id="PTHR24394:SF29">
    <property type="entry name" value="MYONEURIN"/>
    <property type="match status" value="1"/>
</dbReference>
<dbReference type="Gene3D" id="3.30.160.60">
    <property type="entry name" value="Classic Zinc Finger"/>
    <property type="match status" value="2"/>
</dbReference>
<sequence>CDFCGKVYCRKYVLKIHMRTHTGFKPLKCKFCDKSFSDPSNMKKHVKLHETENTVHKCKHCGRSFVRYRGLLNHIK</sequence>
<protein>
    <recommendedName>
        <fullName evidence="8">C2H2-type domain-containing protein</fullName>
    </recommendedName>
</protein>
<accession>A7SC21</accession>
<dbReference type="EMBL" id="DS469620">
    <property type="protein sequence ID" value="EDO38730.1"/>
    <property type="molecule type" value="Genomic_DNA"/>
</dbReference>
<evidence type="ECO:0000256" key="4">
    <source>
        <dbReference type="ARBA" id="ARBA00022771"/>
    </source>
</evidence>
<dbReference type="AlphaFoldDB" id="A7SC21"/>
<dbReference type="HOGENOM" id="CLU_002678_42_18_1"/>
<proteinExistence type="predicted"/>
<dbReference type="InterPro" id="IPR036236">
    <property type="entry name" value="Znf_C2H2_sf"/>
</dbReference>
<dbReference type="Proteomes" id="UP000001593">
    <property type="component" value="Unassembled WGS sequence"/>
</dbReference>
<dbReference type="GO" id="GO:0008270">
    <property type="term" value="F:zinc ion binding"/>
    <property type="evidence" value="ECO:0007669"/>
    <property type="project" value="UniProtKB-KW"/>
</dbReference>
<dbReference type="InterPro" id="IPR013087">
    <property type="entry name" value="Znf_C2H2_type"/>
</dbReference>
<name>A7SC21_NEMVE</name>
<keyword evidence="6" id="KW-0539">Nucleus</keyword>
<dbReference type="PROSITE" id="PS00028">
    <property type="entry name" value="ZINC_FINGER_C2H2_1"/>
    <property type="match status" value="2"/>
</dbReference>
<feature type="domain" description="C2H2-type" evidence="8">
    <location>
        <begin position="1"/>
        <end position="26"/>
    </location>
</feature>
<dbReference type="Pfam" id="PF13894">
    <property type="entry name" value="zf-C2H2_4"/>
    <property type="match status" value="1"/>
</dbReference>
<evidence type="ECO:0000256" key="2">
    <source>
        <dbReference type="ARBA" id="ARBA00022723"/>
    </source>
</evidence>
<evidence type="ECO:0000313" key="10">
    <source>
        <dbReference type="Proteomes" id="UP000001593"/>
    </source>
</evidence>
<dbReference type="OMA" id="HCGRSFV"/>
<dbReference type="InParanoid" id="A7SC21"/>
<dbReference type="GO" id="GO:0005634">
    <property type="term" value="C:nucleus"/>
    <property type="evidence" value="ECO:0007669"/>
    <property type="project" value="UniProtKB-SubCell"/>
</dbReference>
<evidence type="ECO:0000256" key="5">
    <source>
        <dbReference type="ARBA" id="ARBA00022833"/>
    </source>
</evidence>
<evidence type="ECO:0000313" key="9">
    <source>
        <dbReference type="EMBL" id="EDO38730.1"/>
    </source>
</evidence>
<dbReference type="SMART" id="SM00355">
    <property type="entry name" value="ZnF_C2H2"/>
    <property type="match status" value="3"/>
</dbReference>
<feature type="non-terminal residue" evidence="9">
    <location>
        <position position="1"/>
    </location>
</feature>
<evidence type="ECO:0000256" key="6">
    <source>
        <dbReference type="ARBA" id="ARBA00023242"/>
    </source>
</evidence>
<dbReference type="eggNOG" id="KOG1721">
    <property type="taxonomic scope" value="Eukaryota"/>
</dbReference>
<dbReference type="SUPFAM" id="SSF57667">
    <property type="entry name" value="beta-beta-alpha zinc fingers"/>
    <property type="match status" value="1"/>
</dbReference>
<keyword evidence="2" id="KW-0479">Metal-binding</keyword>
<evidence type="ECO:0000256" key="1">
    <source>
        <dbReference type="ARBA" id="ARBA00004123"/>
    </source>
</evidence>
<dbReference type="PROSITE" id="PS50157">
    <property type="entry name" value="ZINC_FINGER_C2H2_2"/>
    <property type="match status" value="3"/>
</dbReference>
<organism evidence="9 10">
    <name type="scientific">Nematostella vectensis</name>
    <name type="common">Starlet sea anemone</name>
    <dbReference type="NCBI Taxonomy" id="45351"/>
    <lineage>
        <taxon>Eukaryota</taxon>
        <taxon>Metazoa</taxon>
        <taxon>Cnidaria</taxon>
        <taxon>Anthozoa</taxon>
        <taxon>Hexacorallia</taxon>
        <taxon>Actiniaria</taxon>
        <taxon>Edwardsiidae</taxon>
        <taxon>Nematostella</taxon>
    </lineage>
</organism>
<feature type="domain" description="C2H2-type" evidence="8">
    <location>
        <begin position="56"/>
        <end position="76"/>
    </location>
</feature>
<keyword evidence="10" id="KW-1185">Reference proteome</keyword>
<feature type="non-terminal residue" evidence="9">
    <location>
        <position position="76"/>
    </location>
</feature>
<evidence type="ECO:0000256" key="7">
    <source>
        <dbReference type="PROSITE-ProRule" id="PRU00042"/>
    </source>
</evidence>
<feature type="domain" description="C2H2-type" evidence="8">
    <location>
        <begin position="27"/>
        <end position="54"/>
    </location>
</feature>
<comment type="subcellular location">
    <subcellularLocation>
        <location evidence="1">Nucleus</location>
    </subcellularLocation>
</comment>
<dbReference type="FunFam" id="3.30.160.60:FF:000616">
    <property type="entry name" value="PR domain zinc finger protein 13"/>
    <property type="match status" value="1"/>
</dbReference>
<evidence type="ECO:0000259" key="8">
    <source>
        <dbReference type="PROSITE" id="PS50157"/>
    </source>
</evidence>
<gene>
    <name evidence="9" type="ORF">NEMVEDRAFT_v1g40616</name>
</gene>
<dbReference type="FunFam" id="3.30.160.60:FF:000100">
    <property type="entry name" value="Zinc finger 45-like"/>
    <property type="match status" value="1"/>
</dbReference>
<reference evidence="9 10" key="1">
    <citation type="journal article" date="2007" name="Science">
        <title>Sea anemone genome reveals ancestral eumetazoan gene repertoire and genomic organization.</title>
        <authorList>
            <person name="Putnam N.H."/>
            <person name="Srivastava M."/>
            <person name="Hellsten U."/>
            <person name="Dirks B."/>
            <person name="Chapman J."/>
            <person name="Salamov A."/>
            <person name="Terry A."/>
            <person name="Shapiro H."/>
            <person name="Lindquist E."/>
            <person name="Kapitonov V.V."/>
            <person name="Jurka J."/>
            <person name="Genikhovich G."/>
            <person name="Grigoriev I.V."/>
            <person name="Lucas S.M."/>
            <person name="Steele R.E."/>
            <person name="Finnerty J.R."/>
            <person name="Technau U."/>
            <person name="Martindale M.Q."/>
            <person name="Rokhsar D.S."/>
        </authorList>
    </citation>
    <scope>NUCLEOTIDE SEQUENCE [LARGE SCALE GENOMIC DNA]</scope>
    <source>
        <strain evidence="10">CH2 X CH6</strain>
    </source>
</reference>
<dbReference type="PhylomeDB" id="A7SC21"/>
<dbReference type="PANTHER" id="PTHR24394">
    <property type="entry name" value="ZINC FINGER PROTEIN"/>
    <property type="match status" value="1"/>
</dbReference>
<keyword evidence="4 7" id="KW-0863">Zinc-finger</keyword>
<keyword evidence="5" id="KW-0862">Zinc</keyword>
<dbReference type="Pfam" id="PF00096">
    <property type="entry name" value="zf-C2H2"/>
    <property type="match status" value="2"/>
</dbReference>